<protein>
    <submittedName>
        <fullName evidence="1">Uncharacterized protein</fullName>
    </submittedName>
</protein>
<comment type="caution">
    <text evidence="1">The sequence shown here is derived from an EMBL/GenBank/DDBJ whole genome shotgun (WGS) entry which is preliminary data.</text>
</comment>
<reference evidence="1 2" key="1">
    <citation type="submission" date="2021-06" db="EMBL/GenBank/DDBJ databases">
        <title>A haploid diamondback moth (Plutella xylostella L.) genome assembly resolves 31 chromosomes and identifies a diamide resistance mutation.</title>
        <authorList>
            <person name="Ward C.M."/>
            <person name="Perry K.D."/>
            <person name="Baker G."/>
            <person name="Powis K."/>
            <person name="Heckel D.G."/>
            <person name="Baxter S.W."/>
        </authorList>
    </citation>
    <scope>NUCLEOTIDE SEQUENCE [LARGE SCALE GENOMIC DNA]</scope>
    <source>
        <strain evidence="1 2">LV</strain>
        <tissue evidence="1">Single pupa</tissue>
    </source>
</reference>
<keyword evidence="2" id="KW-1185">Reference proteome</keyword>
<accession>A0ABQ7QTK7</accession>
<gene>
    <name evidence="1" type="ORF">JYU34_005571</name>
</gene>
<proteinExistence type="predicted"/>
<evidence type="ECO:0000313" key="2">
    <source>
        <dbReference type="Proteomes" id="UP000823941"/>
    </source>
</evidence>
<sequence>MRSVDFLTRASSVLLRVTPVKNRYLSPQAVSFTSAPKKGDRQFDSDLRHRTISVFYGLSRNPFSTELRSGNQRE</sequence>
<name>A0ABQ7QTK7_PLUXY</name>
<dbReference type="EMBL" id="JAHIBW010000008">
    <property type="protein sequence ID" value="KAG7308374.1"/>
    <property type="molecule type" value="Genomic_DNA"/>
</dbReference>
<organism evidence="1 2">
    <name type="scientific">Plutella xylostella</name>
    <name type="common">Diamondback moth</name>
    <name type="synonym">Plutella maculipennis</name>
    <dbReference type="NCBI Taxonomy" id="51655"/>
    <lineage>
        <taxon>Eukaryota</taxon>
        <taxon>Metazoa</taxon>
        <taxon>Ecdysozoa</taxon>
        <taxon>Arthropoda</taxon>
        <taxon>Hexapoda</taxon>
        <taxon>Insecta</taxon>
        <taxon>Pterygota</taxon>
        <taxon>Neoptera</taxon>
        <taxon>Endopterygota</taxon>
        <taxon>Lepidoptera</taxon>
        <taxon>Glossata</taxon>
        <taxon>Ditrysia</taxon>
        <taxon>Yponomeutoidea</taxon>
        <taxon>Plutellidae</taxon>
        <taxon>Plutella</taxon>
    </lineage>
</organism>
<dbReference type="Proteomes" id="UP000823941">
    <property type="component" value="Chromosome 8"/>
</dbReference>
<evidence type="ECO:0000313" key="1">
    <source>
        <dbReference type="EMBL" id="KAG7308374.1"/>
    </source>
</evidence>